<reference evidence="1 2" key="1">
    <citation type="submission" date="2018-06" db="EMBL/GenBank/DDBJ databases">
        <title>Genomic Encyclopedia of Archaeal and Bacterial Type Strains, Phase II (KMG-II): from individual species to whole genera.</title>
        <authorList>
            <person name="Goeker M."/>
        </authorList>
    </citation>
    <scope>NUCLEOTIDE SEQUENCE [LARGE SCALE GENOMIC DNA]</scope>
    <source>
        <strain evidence="1 2">DSM 23446</strain>
    </source>
</reference>
<evidence type="ECO:0000313" key="2">
    <source>
        <dbReference type="Proteomes" id="UP000249610"/>
    </source>
</evidence>
<comment type="caution">
    <text evidence="1">The sequence shown here is derived from an EMBL/GenBank/DDBJ whole genome shotgun (WGS) entry which is preliminary data.</text>
</comment>
<dbReference type="EMBL" id="QLLK01000006">
    <property type="protein sequence ID" value="RAI89504.1"/>
    <property type="molecule type" value="Genomic_DNA"/>
</dbReference>
<keyword evidence="2" id="KW-1185">Reference proteome</keyword>
<gene>
    <name evidence="1" type="ORF">LV83_02546</name>
</gene>
<protein>
    <recommendedName>
        <fullName evidence="3">CDP-glycerol:poly(Glycerophosphate) glycerophosphotransferase</fullName>
    </recommendedName>
</protein>
<name>A0A327PE38_9BACT</name>
<accession>A0A327PE38</accession>
<dbReference type="Proteomes" id="UP000249610">
    <property type="component" value="Unassembled WGS sequence"/>
</dbReference>
<dbReference type="RefSeq" id="WP_111611870.1">
    <property type="nucleotide sequence ID" value="NZ_QLLK01000006.1"/>
</dbReference>
<dbReference type="OrthoDB" id="8704783at2"/>
<evidence type="ECO:0000313" key="1">
    <source>
        <dbReference type="EMBL" id="RAI89504.1"/>
    </source>
</evidence>
<dbReference type="SUPFAM" id="SSF53756">
    <property type="entry name" value="UDP-Glycosyltransferase/glycogen phosphorylase"/>
    <property type="match status" value="1"/>
</dbReference>
<sequence>MNFKERQEIISFYDSFEATHPTENWIVDGVKVWPILKTSLFLRVFWGDKGYQKQNSNRSELVNSLIRKAKSIRSKTWLKEVKLTSTDYLFFSGVNFRENFNGESFNKFFDPIGDSLAGKNKRFLSLEYGPEIQGNTYKNRGVNIQLIFSYFESRVKIEDIDYSKWVGFEGFKSFLESKLSNSTFSITKEIKDTLKKVIIWKASFDWVLDQTKPRKVFLLSYYNIPCFGLLIAARNRGIECIDIQHGTQGVLHSAYSGFKEDYSILPAMFWLWDHKSEEQLKENFNYSTFQTTIGGNPWHNFLNNTSNELKCNKPTILFTLQPLSPIIDDYIIDTILQTKDEFAWLIRLHPRIEAASKEGLIGKLESLGIFDQGLWDIANETPLPLLLKEVDLHISKFSGCISEAADLGTFSIILEEIGEVTYQHLIDEQKATAGIECNAEYLLSSIRAHIGKKEVAEPVDLERVIDQLC</sequence>
<organism evidence="1 2">
    <name type="scientific">Algoriphagus yeomjeoni</name>
    <dbReference type="NCBI Taxonomy" id="291403"/>
    <lineage>
        <taxon>Bacteria</taxon>
        <taxon>Pseudomonadati</taxon>
        <taxon>Bacteroidota</taxon>
        <taxon>Cytophagia</taxon>
        <taxon>Cytophagales</taxon>
        <taxon>Cyclobacteriaceae</taxon>
        <taxon>Algoriphagus</taxon>
    </lineage>
</organism>
<evidence type="ECO:0008006" key="3">
    <source>
        <dbReference type="Google" id="ProtNLM"/>
    </source>
</evidence>
<proteinExistence type="predicted"/>
<dbReference type="AlphaFoldDB" id="A0A327PE38"/>